<proteinExistence type="predicted"/>
<accession>A0AA88I5F8</accession>
<feature type="compositionally biased region" description="Polar residues" evidence="1">
    <location>
        <begin position="354"/>
        <end position="364"/>
    </location>
</feature>
<keyword evidence="3" id="KW-1185">Reference proteome</keyword>
<feature type="region of interest" description="Disordered" evidence="1">
    <location>
        <begin position="340"/>
        <end position="371"/>
    </location>
</feature>
<dbReference type="Proteomes" id="UP001187531">
    <property type="component" value="Unassembled WGS sequence"/>
</dbReference>
<sequence>MSDLTIKPKFRKLRAKLGLHASWSEIFYVHRKETEHLRQPEAQEKYRQQHDDHQPVTTKRWHSSLDTNQSSAIYANPGYDSLADMWEKSSVSDCGTLSKSSASDYGTLSSISSRPSPRPRSKPNITGEKEVQQEQNSDYASWDSGDMKDSDYSDDCLTATSSHVDDGLNDFCDYFERRKNAVQKWAPTVTLTKPTPVEEKMGHLRTQIASLVAQDDTLFKQLLTLHSAINDLKVHAQPLGLSTPSSSDSDADESESDLSEEHIYSEIDASNRRRRYLQHSETVREVRAAFLLPEGQSVRRPQSFPRRHRDKRPTGEPEQCIRKGELEKDMLESGRTLLVNSQVTRSESHKRQCSFDSGFQGSEQSDAEVFV</sequence>
<dbReference type="AlphaFoldDB" id="A0AA88I5F8"/>
<name>A0AA88I5F8_ARTSF</name>
<comment type="caution">
    <text evidence="2">The sequence shown here is derived from an EMBL/GenBank/DDBJ whole genome shotgun (WGS) entry which is preliminary data.</text>
</comment>
<feature type="region of interest" description="Disordered" evidence="1">
    <location>
        <begin position="294"/>
        <end position="318"/>
    </location>
</feature>
<evidence type="ECO:0000313" key="3">
    <source>
        <dbReference type="Proteomes" id="UP001187531"/>
    </source>
</evidence>
<feature type="region of interest" description="Disordered" evidence="1">
    <location>
        <begin position="240"/>
        <end position="262"/>
    </location>
</feature>
<evidence type="ECO:0000313" key="2">
    <source>
        <dbReference type="EMBL" id="KAK2721578.1"/>
    </source>
</evidence>
<gene>
    <name evidence="2" type="ORF">QYM36_003762</name>
</gene>
<dbReference type="EMBL" id="JAVRJZ010000006">
    <property type="protein sequence ID" value="KAK2721578.1"/>
    <property type="molecule type" value="Genomic_DNA"/>
</dbReference>
<feature type="region of interest" description="Disordered" evidence="1">
    <location>
        <begin position="43"/>
        <end position="64"/>
    </location>
</feature>
<protein>
    <submittedName>
        <fullName evidence="2">Uncharacterized protein</fullName>
    </submittedName>
</protein>
<feature type="compositionally biased region" description="Basic and acidic residues" evidence="1">
    <location>
        <begin position="43"/>
        <end position="54"/>
    </location>
</feature>
<feature type="region of interest" description="Disordered" evidence="1">
    <location>
        <begin position="97"/>
        <end position="145"/>
    </location>
</feature>
<feature type="compositionally biased region" description="Polar residues" evidence="1">
    <location>
        <begin position="97"/>
        <end position="108"/>
    </location>
</feature>
<feature type="compositionally biased region" description="Acidic residues" evidence="1">
    <location>
        <begin position="249"/>
        <end position="258"/>
    </location>
</feature>
<organism evidence="2 3">
    <name type="scientific">Artemia franciscana</name>
    <name type="common">Brine shrimp</name>
    <name type="synonym">Artemia sanfranciscana</name>
    <dbReference type="NCBI Taxonomy" id="6661"/>
    <lineage>
        <taxon>Eukaryota</taxon>
        <taxon>Metazoa</taxon>
        <taxon>Ecdysozoa</taxon>
        <taxon>Arthropoda</taxon>
        <taxon>Crustacea</taxon>
        <taxon>Branchiopoda</taxon>
        <taxon>Anostraca</taxon>
        <taxon>Artemiidae</taxon>
        <taxon>Artemia</taxon>
    </lineage>
</organism>
<evidence type="ECO:0000256" key="1">
    <source>
        <dbReference type="SAM" id="MobiDB-lite"/>
    </source>
</evidence>
<reference evidence="2" key="1">
    <citation type="submission" date="2023-07" db="EMBL/GenBank/DDBJ databases">
        <title>Chromosome-level genome assembly of Artemia franciscana.</title>
        <authorList>
            <person name="Jo E."/>
        </authorList>
    </citation>
    <scope>NUCLEOTIDE SEQUENCE</scope>
    <source>
        <tissue evidence="2">Whole body</tissue>
    </source>
</reference>